<dbReference type="AlphaFoldDB" id="A0A9P5WX60"/>
<organism evidence="1 2">
    <name type="scientific">Macrolepiota fuliginosa MF-IS2</name>
    <dbReference type="NCBI Taxonomy" id="1400762"/>
    <lineage>
        <taxon>Eukaryota</taxon>
        <taxon>Fungi</taxon>
        <taxon>Dikarya</taxon>
        <taxon>Basidiomycota</taxon>
        <taxon>Agaricomycotina</taxon>
        <taxon>Agaricomycetes</taxon>
        <taxon>Agaricomycetidae</taxon>
        <taxon>Agaricales</taxon>
        <taxon>Agaricineae</taxon>
        <taxon>Agaricaceae</taxon>
        <taxon>Macrolepiota</taxon>
    </lineage>
</organism>
<dbReference type="Proteomes" id="UP000807342">
    <property type="component" value="Unassembled WGS sequence"/>
</dbReference>
<proteinExistence type="predicted"/>
<reference evidence="1" key="1">
    <citation type="submission" date="2020-11" db="EMBL/GenBank/DDBJ databases">
        <authorList>
            <consortium name="DOE Joint Genome Institute"/>
            <person name="Ahrendt S."/>
            <person name="Riley R."/>
            <person name="Andreopoulos W."/>
            <person name="Labutti K."/>
            <person name="Pangilinan J."/>
            <person name="Ruiz-Duenas F.J."/>
            <person name="Barrasa J.M."/>
            <person name="Sanchez-Garcia M."/>
            <person name="Camarero S."/>
            <person name="Miyauchi S."/>
            <person name="Serrano A."/>
            <person name="Linde D."/>
            <person name="Babiker R."/>
            <person name="Drula E."/>
            <person name="Ayuso-Fernandez I."/>
            <person name="Pacheco R."/>
            <person name="Padilla G."/>
            <person name="Ferreira P."/>
            <person name="Barriuso J."/>
            <person name="Kellner H."/>
            <person name="Castanera R."/>
            <person name="Alfaro M."/>
            <person name="Ramirez L."/>
            <person name="Pisabarro A.G."/>
            <person name="Kuo A."/>
            <person name="Tritt A."/>
            <person name="Lipzen A."/>
            <person name="He G."/>
            <person name="Yan M."/>
            <person name="Ng V."/>
            <person name="Cullen D."/>
            <person name="Martin F."/>
            <person name="Rosso M.-N."/>
            <person name="Henrissat B."/>
            <person name="Hibbett D."/>
            <person name="Martinez A.T."/>
            <person name="Grigoriev I.V."/>
        </authorList>
    </citation>
    <scope>NUCLEOTIDE SEQUENCE</scope>
    <source>
        <strain evidence="1">MF-IS2</strain>
    </source>
</reference>
<keyword evidence="2" id="KW-1185">Reference proteome</keyword>
<comment type="caution">
    <text evidence="1">The sequence shown here is derived from an EMBL/GenBank/DDBJ whole genome shotgun (WGS) entry which is preliminary data.</text>
</comment>
<evidence type="ECO:0000313" key="1">
    <source>
        <dbReference type="EMBL" id="KAF9439415.1"/>
    </source>
</evidence>
<gene>
    <name evidence="1" type="ORF">P691DRAFT_769863</name>
</gene>
<evidence type="ECO:0000313" key="2">
    <source>
        <dbReference type="Proteomes" id="UP000807342"/>
    </source>
</evidence>
<sequence>MQSSSLSSIEVFTSTSSTSNKLAMWLDLILASMPSPFPIIANLTAGNEDIHMEPPTPTHVFSEAAM</sequence>
<name>A0A9P5WX60_9AGAR</name>
<accession>A0A9P5WX60</accession>
<protein>
    <submittedName>
        <fullName evidence="1">Uncharacterized protein</fullName>
    </submittedName>
</protein>
<dbReference type="EMBL" id="MU154393">
    <property type="protein sequence ID" value="KAF9439415.1"/>
    <property type="molecule type" value="Genomic_DNA"/>
</dbReference>